<evidence type="ECO:0000256" key="2">
    <source>
        <dbReference type="ARBA" id="ARBA00022741"/>
    </source>
</evidence>
<dbReference type="InterPro" id="IPR027417">
    <property type="entry name" value="P-loop_NTPase"/>
</dbReference>
<dbReference type="GO" id="GO:0015808">
    <property type="term" value="P:L-alanine transport"/>
    <property type="evidence" value="ECO:0007669"/>
    <property type="project" value="TreeGrafter"/>
</dbReference>
<accession>A0A8J3LKP0</accession>
<gene>
    <name evidence="5" type="ORF">Pfl04_19860</name>
</gene>
<keyword evidence="3 5" id="KW-0067">ATP-binding</keyword>
<dbReference type="PANTHER" id="PTHR45772">
    <property type="entry name" value="CONSERVED COMPONENT OF ABC TRANSPORTER FOR NATURAL AMINO ACIDS-RELATED"/>
    <property type="match status" value="1"/>
</dbReference>
<dbReference type="InterPro" id="IPR003593">
    <property type="entry name" value="AAA+_ATPase"/>
</dbReference>
<dbReference type="GO" id="GO:0042941">
    <property type="term" value="P:D-alanine transmembrane transport"/>
    <property type="evidence" value="ECO:0007669"/>
    <property type="project" value="TreeGrafter"/>
</dbReference>
<dbReference type="InterPro" id="IPR051120">
    <property type="entry name" value="ABC_AA/LPS_Transport"/>
</dbReference>
<dbReference type="GO" id="GO:0005524">
    <property type="term" value="F:ATP binding"/>
    <property type="evidence" value="ECO:0007669"/>
    <property type="project" value="UniProtKB-KW"/>
</dbReference>
<dbReference type="Pfam" id="PF00005">
    <property type="entry name" value="ABC_tran"/>
    <property type="match status" value="1"/>
</dbReference>
<comment type="caution">
    <text evidence="5">The sequence shown here is derived from an EMBL/GenBank/DDBJ whole genome shotgun (WGS) entry which is preliminary data.</text>
</comment>
<evidence type="ECO:0000256" key="1">
    <source>
        <dbReference type="ARBA" id="ARBA00022448"/>
    </source>
</evidence>
<dbReference type="GO" id="GO:0005304">
    <property type="term" value="F:L-valine transmembrane transporter activity"/>
    <property type="evidence" value="ECO:0007669"/>
    <property type="project" value="TreeGrafter"/>
</dbReference>
<protein>
    <submittedName>
        <fullName evidence="5">ABC transporter ATP-binding protein</fullName>
    </submittedName>
</protein>
<dbReference type="GO" id="GO:0015192">
    <property type="term" value="F:L-phenylalanine transmembrane transporter activity"/>
    <property type="evidence" value="ECO:0007669"/>
    <property type="project" value="TreeGrafter"/>
</dbReference>
<dbReference type="GO" id="GO:0016887">
    <property type="term" value="F:ATP hydrolysis activity"/>
    <property type="evidence" value="ECO:0007669"/>
    <property type="project" value="InterPro"/>
</dbReference>
<keyword evidence="6" id="KW-1185">Reference proteome</keyword>
<dbReference type="PROSITE" id="PS50893">
    <property type="entry name" value="ABC_TRANSPORTER_2"/>
    <property type="match status" value="1"/>
</dbReference>
<organism evidence="5 6">
    <name type="scientific">Planosporangium flavigriseum</name>
    <dbReference type="NCBI Taxonomy" id="373681"/>
    <lineage>
        <taxon>Bacteria</taxon>
        <taxon>Bacillati</taxon>
        <taxon>Actinomycetota</taxon>
        <taxon>Actinomycetes</taxon>
        <taxon>Micromonosporales</taxon>
        <taxon>Micromonosporaceae</taxon>
        <taxon>Planosporangium</taxon>
    </lineage>
</organism>
<dbReference type="AlphaFoldDB" id="A0A8J3LKP0"/>
<dbReference type="Gene3D" id="3.40.50.300">
    <property type="entry name" value="P-loop containing nucleotide triphosphate hydrolases"/>
    <property type="match status" value="1"/>
</dbReference>
<dbReference type="GO" id="GO:0005886">
    <property type="term" value="C:plasma membrane"/>
    <property type="evidence" value="ECO:0007669"/>
    <property type="project" value="TreeGrafter"/>
</dbReference>
<dbReference type="GO" id="GO:1903806">
    <property type="term" value="P:L-isoleucine import across plasma membrane"/>
    <property type="evidence" value="ECO:0007669"/>
    <property type="project" value="TreeGrafter"/>
</dbReference>
<dbReference type="Proteomes" id="UP000653674">
    <property type="component" value="Unassembled WGS sequence"/>
</dbReference>
<dbReference type="GO" id="GO:0015188">
    <property type="term" value="F:L-isoleucine transmembrane transporter activity"/>
    <property type="evidence" value="ECO:0007669"/>
    <property type="project" value="TreeGrafter"/>
</dbReference>
<keyword evidence="2" id="KW-0547">Nucleotide-binding</keyword>
<dbReference type="PANTHER" id="PTHR45772:SF7">
    <property type="entry name" value="AMINO ACID ABC TRANSPORTER ATP-BINDING PROTEIN"/>
    <property type="match status" value="1"/>
</dbReference>
<evidence type="ECO:0000313" key="6">
    <source>
        <dbReference type="Proteomes" id="UP000653674"/>
    </source>
</evidence>
<proteinExistence type="predicted"/>
<dbReference type="SMART" id="SM00382">
    <property type="entry name" value="AAA"/>
    <property type="match status" value="1"/>
</dbReference>
<dbReference type="SUPFAM" id="SSF52540">
    <property type="entry name" value="P-loop containing nucleoside triphosphate hydrolases"/>
    <property type="match status" value="1"/>
</dbReference>
<evidence type="ECO:0000259" key="4">
    <source>
        <dbReference type="PROSITE" id="PS50893"/>
    </source>
</evidence>
<name>A0A8J3LKP0_9ACTN</name>
<reference evidence="5" key="1">
    <citation type="submission" date="2021-01" db="EMBL/GenBank/DDBJ databases">
        <title>Whole genome shotgun sequence of Planosporangium flavigriseum NBRC 105377.</title>
        <authorList>
            <person name="Komaki H."/>
            <person name="Tamura T."/>
        </authorList>
    </citation>
    <scope>NUCLEOTIDE SEQUENCE</scope>
    <source>
        <strain evidence="5">NBRC 105377</strain>
    </source>
</reference>
<sequence>MPNGDALIDCRGVTVRFGGVTAISNLSLSIREGEILGIAGPNGAGKTTLFNVISGHVKPVAGEVLFAGERISGLPPHKIFQRGVARTFQLADVITEQSFYANVLVGAHFAKDRGLRGMFRFGAGSYVAADTAAERYGLGNRLGIRGGTASLFERKMIMLASAMAHKPSVLLLDEPVGGLSEEESDTLLEHVQRIAAEGTTVVVIEHVMRVLTSVAQRLVILNRGELLFDGAADDAREDKKLQELYFGSTAEV</sequence>
<evidence type="ECO:0000313" key="5">
    <source>
        <dbReference type="EMBL" id="GIG73582.1"/>
    </source>
</evidence>
<dbReference type="InterPro" id="IPR003439">
    <property type="entry name" value="ABC_transporter-like_ATP-bd"/>
</dbReference>
<dbReference type="GO" id="GO:1903805">
    <property type="term" value="P:L-valine import across plasma membrane"/>
    <property type="evidence" value="ECO:0007669"/>
    <property type="project" value="TreeGrafter"/>
</dbReference>
<keyword evidence="1" id="KW-0813">Transport</keyword>
<feature type="domain" description="ABC transporter" evidence="4">
    <location>
        <begin position="8"/>
        <end position="248"/>
    </location>
</feature>
<evidence type="ECO:0000256" key="3">
    <source>
        <dbReference type="ARBA" id="ARBA00022840"/>
    </source>
</evidence>
<dbReference type="EMBL" id="BONU01000010">
    <property type="protein sequence ID" value="GIG73582.1"/>
    <property type="molecule type" value="Genomic_DNA"/>
</dbReference>